<evidence type="ECO:0000256" key="1">
    <source>
        <dbReference type="ARBA" id="ARBA00007274"/>
    </source>
</evidence>
<dbReference type="InterPro" id="IPR051159">
    <property type="entry name" value="Hexapeptide_acetyltransf"/>
</dbReference>
<dbReference type="InterPro" id="IPR018357">
    <property type="entry name" value="Hexapep_transf_CS"/>
</dbReference>
<dbReference type="EMBL" id="CP064654">
    <property type="protein sequence ID" value="QPD00439.1"/>
    <property type="molecule type" value="Genomic_DNA"/>
</dbReference>
<protein>
    <submittedName>
        <fullName evidence="5">Acyltransferase</fullName>
    </submittedName>
</protein>
<comment type="similarity">
    <text evidence="1">Belongs to the transferase hexapeptide repeat family.</text>
</comment>
<dbReference type="AlphaFoldDB" id="A0A7S8F7H9"/>
<proteinExistence type="inferred from homology"/>
<name>A0A7S8F7H9_9SPHN</name>
<dbReference type="InterPro" id="IPR011004">
    <property type="entry name" value="Trimer_LpxA-like_sf"/>
</dbReference>
<evidence type="ECO:0000256" key="2">
    <source>
        <dbReference type="ARBA" id="ARBA00022679"/>
    </source>
</evidence>
<evidence type="ECO:0000256" key="3">
    <source>
        <dbReference type="ARBA" id="ARBA00022737"/>
    </source>
</evidence>
<keyword evidence="3" id="KW-0677">Repeat</keyword>
<evidence type="ECO:0000313" key="6">
    <source>
        <dbReference type="Proteomes" id="UP000594459"/>
    </source>
</evidence>
<dbReference type="PANTHER" id="PTHR23416:SF23">
    <property type="entry name" value="ACETYLTRANSFERASE C18B11.09C-RELATED"/>
    <property type="match status" value="1"/>
</dbReference>
<dbReference type="GO" id="GO:0008374">
    <property type="term" value="F:O-acyltransferase activity"/>
    <property type="evidence" value="ECO:0007669"/>
    <property type="project" value="TreeGrafter"/>
</dbReference>
<dbReference type="PANTHER" id="PTHR23416">
    <property type="entry name" value="SIALIC ACID SYNTHASE-RELATED"/>
    <property type="match status" value="1"/>
</dbReference>
<dbReference type="Proteomes" id="UP000594459">
    <property type="component" value="Chromosome"/>
</dbReference>
<keyword evidence="2 5" id="KW-0808">Transferase</keyword>
<dbReference type="InterPro" id="IPR001451">
    <property type="entry name" value="Hexapep"/>
</dbReference>
<sequence>MLVFRPGRSRITIGDRFVGVSRADSTALGVSRPVILRCMNEEAEIRIGDDCGMSGTVICSAVSVTIGHRCLFGADVTIFDTDFHPKEATNRRYAKPVWNEISAPVVIGDDVFVGTRAIIQKGVRIGDGAIIAAGSVVTKDVPPGMSVGGAPAAPIGVVVGDE</sequence>
<reference evidence="5 6" key="1">
    <citation type="submission" date="2020-11" db="EMBL/GenBank/DDBJ databases">
        <title>The genome sequence of Erythrobacter sp. 6D36.</title>
        <authorList>
            <person name="Liu Y."/>
        </authorList>
    </citation>
    <scope>NUCLEOTIDE SEQUENCE [LARGE SCALE GENOMIC DNA]</scope>
    <source>
        <strain evidence="5 6">6D36</strain>
    </source>
</reference>
<evidence type="ECO:0000256" key="4">
    <source>
        <dbReference type="ARBA" id="ARBA00023315"/>
    </source>
</evidence>
<organism evidence="5 6">
    <name type="scientific">Qipengyuania soli</name>
    <dbReference type="NCBI Taxonomy" id="2782568"/>
    <lineage>
        <taxon>Bacteria</taxon>
        <taxon>Pseudomonadati</taxon>
        <taxon>Pseudomonadota</taxon>
        <taxon>Alphaproteobacteria</taxon>
        <taxon>Sphingomonadales</taxon>
        <taxon>Erythrobacteraceae</taxon>
        <taxon>Qipengyuania</taxon>
    </lineage>
</organism>
<accession>A0A7S8F7H9</accession>
<dbReference type="CDD" id="cd04647">
    <property type="entry name" value="LbH_MAT_like"/>
    <property type="match status" value="1"/>
</dbReference>
<dbReference type="SUPFAM" id="SSF51161">
    <property type="entry name" value="Trimeric LpxA-like enzymes"/>
    <property type="match status" value="1"/>
</dbReference>
<keyword evidence="4 5" id="KW-0012">Acyltransferase</keyword>
<dbReference type="Gene3D" id="2.160.10.10">
    <property type="entry name" value="Hexapeptide repeat proteins"/>
    <property type="match status" value="1"/>
</dbReference>
<dbReference type="PROSITE" id="PS00101">
    <property type="entry name" value="HEXAPEP_TRANSFERASES"/>
    <property type="match status" value="1"/>
</dbReference>
<gene>
    <name evidence="5" type="ORF">IRL76_07275</name>
</gene>
<keyword evidence="6" id="KW-1185">Reference proteome</keyword>
<dbReference type="KEGG" id="qso:IRL76_07275"/>
<evidence type="ECO:0000313" key="5">
    <source>
        <dbReference type="EMBL" id="QPD00439.1"/>
    </source>
</evidence>
<dbReference type="Pfam" id="PF14602">
    <property type="entry name" value="Hexapep_2"/>
    <property type="match status" value="2"/>
</dbReference>